<accession>A0A5C4M8H0</accession>
<dbReference type="InterPro" id="IPR002765">
    <property type="entry name" value="UPF0145_YbjQ-like"/>
</dbReference>
<dbReference type="AlphaFoldDB" id="A0A5C4M8H0"/>
<dbReference type="Pfam" id="PF01906">
    <property type="entry name" value="YbjQ_1"/>
    <property type="match status" value="1"/>
</dbReference>
<dbReference type="OrthoDB" id="3289343at2"/>
<dbReference type="Proteomes" id="UP000305546">
    <property type="component" value="Unassembled WGS sequence"/>
</dbReference>
<dbReference type="SUPFAM" id="SSF117782">
    <property type="entry name" value="YbjQ-like"/>
    <property type="match status" value="1"/>
</dbReference>
<evidence type="ECO:0000256" key="1">
    <source>
        <dbReference type="ARBA" id="ARBA00010751"/>
    </source>
</evidence>
<comment type="caution">
    <text evidence="2">The sequence shown here is derived from an EMBL/GenBank/DDBJ whole genome shotgun (WGS) entry which is preliminary data.</text>
</comment>
<protein>
    <submittedName>
        <fullName evidence="2">YbjQ family protein</fullName>
    </submittedName>
</protein>
<organism evidence="2 3">
    <name type="scientific">Amycolatopsis alkalitolerans</name>
    <dbReference type="NCBI Taxonomy" id="2547244"/>
    <lineage>
        <taxon>Bacteria</taxon>
        <taxon>Bacillati</taxon>
        <taxon>Actinomycetota</taxon>
        <taxon>Actinomycetes</taxon>
        <taxon>Pseudonocardiales</taxon>
        <taxon>Pseudonocardiaceae</taxon>
        <taxon>Amycolatopsis</taxon>
    </lineage>
</organism>
<evidence type="ECO:0000313" key="2">
    <source>
        <dbReference type="EMBL" id="TNC29143.1"/>
    </source>
</evidence>
<dbReference type="Gene3D" id="3.30.110.70">
    <property type="entry name" value="Hypothetical protein apc22750. Chain B"/>
    <property type="match status" value="1"/>
</dbReference>
<gene>
    <name evidence="2" type="ORF">FG385_03375</name>
</gene>
<dbReference type="EMBL" id="VDFW01000002">
    <property type="protein sequence ID" value="TNC29143.1"/>
    <property type="molecule type" value="Genomic_DNA"/>
</dbReference>
<dbReference type="RefSeq" id="WP_139095087.1">
    <property type="nucleotide sequence ID" value="NZ_VDFW01000002.1"/>
</dbReference>
<sequence length="276" mass="29534">MAGTDGDWLPGVARERLARYRERGLKTSLLPVAGAVGVESVGLRPVGEVMGCIVQNIGWTGGLGYGMGGFAGSVSFQPYVDALYHGYDAALARMTTEAKGMNADGIVAVRLTRGRLGENGQEFLALGTAVRADSAHRPKSLFTTDLPGQDVAKLMQAGWVPARIAIGIAVESQFLDWQSRAQMSVMAGNSEVDAYTQLITRTRARSRQSFAGHARDSGGDGAIVASMSLRSWHQDAGNTPLLCAEATVFGTTISRFHRDHKARTKALTIMPLRDPR</sequence>
<dbReference type="PANTHER" id="PTHR34068">
    <property type="entry name" value="UPF0145 PROTEIN YBJQ"/>
    <property type="match status" value="1"/>
</dbReference>
<proteinExistence type="inferred from homology"/>
<keyword evidence="3" id="KW-1185">Reference proteome</keyword>
<name>A0A5C4M8H0_9PSEU</name>
<reference evidence="2 3" key="1">
    <citation type="submission" date="2019-06" db="EMBL/GenBank/DDBJ databases">
        <title>Amycolatopsis alkalitolerans sp. nov., isolated from Gastrodia elata Blume.</title>
        <authorList>
            <person name="Narsing Rao M.P."/>
            <person name="Li W.J."/>
        </authorList>
    </citation>
    <scope>NUCLEOTIDE SEQUENCE [LARGE SCALE GENOMIC DNA]</scope>
    <source>
        <strain evidence="2 3">SYSUP0005</strain>
    </source>
</reference>
<comment type="similarity">
    <text evidence="1">Belongs to the UPF0145 family.</text>
</comment>
<evidence type="ECO:0000313" key="3">
    <source>
        <dbReference type="Proteomes" id="UP000305546"/>
    </source>
</evidence>
<dbReference type="InterPro" id="IPR035439">
    <property type="entry name" value="UPF0145_dom_sf"/>
</dbReference>
<dbReference type="PANTHER" id="PTHR34068:SF2">
    <property type="entry name" value="UPF0145 PROTEIN SCO3412"/>
    <property type="match status" value="1"/>
</dbReference>